<evidence type="ECO:0000259" key="3">
    <source>
        <dbReference type="Pfam" id="PF00535"/>
    </source>
</evidence>
<dbReference type="GO" id="GO:0016758">
    <property type="term" value="F:hexosyltransferase activity"/>
    <property type="evidence" value="ECO:0007669"/>
    <property type="project" value="UniProtKB-ARBA"/>
</dbReference>
<reference evidence="5" key="1">
    <citation type="submission" date="2016-11" db="EMBL/GenBank/DDBJ databases">
        <authorList>
            <person name="Varghese N."/>
            <person name="Submissions S."/>
        </authorList>
    </citation>
    <scope>NUCLEOTIDE SEQUENCE [LARGE SCALE GENOMIC DNA]</scope>
    <source>
        <strain evidence="5">UWOS</strain>
    </source>
</reference>
<feature type="domain" description="Glycosyltransferase 2-like" evidence="3">
    <location>
        <begin position="5"/>
        <end position="167"/>
    </location>
</feature>
<evidence type="ECO:0000256" key="1">
    <source>
        <dbReference type="ARBA" id="ARBA00022676"/>
    </source>
</evidence>
<dbReference type="PANTHER" id="PTHR22916:SF51">
    <property type="entry name" value="GLYCOSYLTRANSFERASE EPSH-RELATED"/>
    <property type="match status" value="1"/>
</dbReference>
<evidence type="ECO:0000313" key="4">
    <source>
        <dbReference type="EMBL" id="SHK42352.1"/>
    </source>
</evidence>
<keyword evidence="5" id="KW-1185">Reference proteome</keyword>
<dbReference type="InterPro" id="IPR029044">
    <property type="entry name" value="Nucleotide-diphossugar_trans"/>
</dbReference>
<protein>
    <submittedName>
        <fullName evidence="4">Glycosyl transferase family 2</fullName>
    </submittedName>
</protein>
<keyword evidence="2 4" id="KW-0808">Transferase</keyword>
<dbReference type="SUPFAM" id="SSF53448">
    <property type="entry name" value="Nucleotide-diphospho-sugar transferases"/>
    <property type="match status" value="1"/>
</dbReference>
<name>A0A1M6SC63_9BACT</name>
<dbReference type="Gene3D" id="3.90.550.10">
    <property type="entry name" value="Spore Coat Polysaccharide Biosynthesis Protein SpsA, Chain A"/>
    <property type="match status" value="1"/>
</dbReference>
<dbReference type="InterPro" id="IPR001173">
    <property type="entry name" value="Glyco_trans_2-like"/>
</dbReference>
<dbReference type="AlphaFoldDB" id="A0A1M6SC63"/>
<evidence type="ECO:0000256" key="2">
    <source>
        <dbReference type="ARBA" id="ARBA00022679"/>
    </source>
</evidence>
<dbReference type="PANTHER" id="PTHR22916">
    <property type="entry name" value="GLYCOSYLTRANSFERASE"/>
    <property type="match status" value="1"/>
</dbReference>
<proteinExistence type="predicted"/>
<organism evidence="4 5">
    <name type="scientific">Fibrobacter intestinalis</name>
    <dbReference type="NCBI Taxonomy" id="28122"/>
    <lineage>
        <taxon>Bacteria</taxon>
        <taxon>Pseudomonadati</taxon>
        <taxon>Fibrobacterota</taxon>
        <taxon>Fibrobacteria</taxon>
        <taxon>Fibrobacterales</taxon>
        <taxon>Fibrobacteraceae</taxon>
        <taxon>Fibrobacter</taxon>
    </lineage>
</organism>
<sequence length="319" mass="36664">MPEISVIIPIFNTEKFLALCLESVSAQTFKNFEAILINDGSTDKSQWIAEEFVRRDSRFHLISQKNSGLSEARNTGILAASGNWITFVDSDDILNVHFLQMLYSAAIQRHSLIAVCGKKNFREIPNKDIFNQITDSPEKISSEEALIRAFYQNRIPDHSAWNKLFHKSLWQNRKFPKGIFFEDMAVIPAILWEAQTIAICKAPLYFYRKHKGSILSSAYDLKKAELLAIAEKNLNSFQDISIRVKKAAESLLLSASFSILMRTPDSAEFANVRSRAFDWIRRLRKQSLLDIHTRWRNKVAVLCSFGGLRFLNFILQRLK</sequence>
<dbReference type="CDD" id="cd00761">
    <property type="entry name" value="Glyco_tranf_GTA_type"/>
    <property type="match status" value="1"/>
</dbReference>
<evidence type="ECO:0000313" key="5">
    <source>
        <dbReference type="Proteomes" id="UP000184275"/>
    </source>
</evidence>
<gene>
    <name evidence="4" type="ORF">SAMN05720469_1067</name>
</gene>
<accession>A0A1M6SC63</accession>
<dbReference type="EMBL" id="FRAW01000006">
    <property type="protein sequence ID" value="SHK42352.1"/>
    <property type="molecule type" value="Genomic_DNA"/>
</dbReference>
<dbReference type="RefSeq" id="WP_073302995.1">
    <property type="nucleotide sequence ID" value="NZ_FRAW01000006.1"/>
</dbReference>
<dbReference type="Proteomes" id="UP000184275">
    <property type="component" value="Unassembled WGS sequence"/>
</dbReference>
<dbReference type="Pfam" id="PF00535">
    <property type="entry name" value="Glycos_transf_2"/>
    <property type="match status" value="1"/>
</dbReference>
<keyword evidence="1" id="KW-0328">Glycosyltransferase</keyword>